<keyword evidence="4" id="KW-1185">Reference proteome</keyword>
<keyword evidence="1" id="KW-0732">Signal</keyword>
<dbReference type="Gene3D" id="2.40.160.10">
    <property type="entry name" value="Porin"/>
    <property type="match status" value="1"/>
</dbReference>
<dbReference type="InterPro" id="IPR023614">
    <property type="entry name" value="Porin_dom_sf"/>
</dbReference>
<protein>
    <submittedName>
        <fullName evidence="3">Porin</fullName>
    </submittedName>
</protein>
<dbReference type="Pfam" id="PF13609">
    <property type="entry name" value="Porin_4"/>
    <property type="match status" value="1"/>
</dbReference>
<sequence length="379" mass="38672">MKKQLLCTSAIALGVAAAAPASAAEWNLDWGGFMNTHLAIGDLGGNVTAGVDLDGDGFDILQTGEIIFTPSITLDNGLTFGVNVQMEALNAAGGADGIDEAYISISSDTFGQLDIGSENSAGYKSMVAGASTTSLFINSPSISAFIPFSAVLPGNFRQAAISSYTEVGGNNDVNRITYYTPSFNGLTVGVSFAPSGALNANTSGFGVDQNTVLSDIFDIGINYSQTFGNVDVSFGARWGTGDAPSITGGGAATGLSDPETWGVGFQVGVSGFTFGAAYTENDNGAAAGVGDQEGYSIGVAYDAPGPWTFGLETYFGEYTGTGTGAADETYEAYQLGASRSLGSGVTWQVHLTYVEADDEGTVGTDLDGTVLGTSINLSF</sequence>
<dbReference type="RefSeq" id="WP_338550977.1">
    <property type="nucleotide sequence ID" value="NZ_CP146069.1"/>
</dbReference>
<name>A0ABZ2HNC3_9RHOB</name>
<organism evidence="3 4">
    <name type="scientific">Roseovarius phycicola</name>
    <dbReference type="NCBI Taxonomy" id="3080976"/>
    <lineage>
        <taxon>Bacteria</taxon>
        <taxon>Pseudomonadati</taxon>
        <taxon>Pseudomonadota</taxon>
        <taxon>Alphaproteobacteria</taxon>
        <taxon>Rhodobacterales</taxon>
        <taxon>Roseobacteraceae</taxon>
        <taxon>Roseovarius</taxon>
    </lineage>
</organism>
<feature type="signal peptide" evidence="1">
    <location>
        <begin position="1"/>
        <end position="23"/>
    </location>
</feature>
<proteinExistence type="predicted"/>
<feature type="domain" description="Porin" evidence="2">
    <location>
        <begin position="12"/>
        <end position="358"/>
    </location>
</feature>
<evidence type="ECO:0000313" key="4">
    <source>
        <dbReference type="Proteomes" id="UP001364156"/>
    </source>
</evidence>
<evidence type="ECO:0000259" key="2">
    <source>
        <dbReference type="Pfam" id="PF13609"/>
    </source>
</evidence>
<dbReference type="EMBL" id="CP146069">
    <property type="protein sequence ID" value="WWR48156.1"/>
    <property type="molecule type" value="Genomic_DNA"/>
</dbReference>
<gene>
    <name evidence="3" type="ORF">RZ517_08295</name>
</gene>
<accession>A0ABZ2HNC3</accession>
<dbReference type="Proteomes" id="UP001364156">
    <property type="component" value="Chromosome"/>
</dbReference>
<evidence type="ECO:0000313" key="3">
    <source>
        <dbReference type="EMBL" id="WWR48156.1"/>
    </source>
</evidence>
<reference evidence="3 4" key="1">
    <citation type="submission" date="2023-10" db="EMBL/GenBank/DDBJ databases">
        <title>Roseovarius strain S88 nov., isolated from a marine algae.</title>
        <authorList>
            <person name="Lee M.W."/>
            <person name="Lee J.K."/>
            <person name="Kim J.M."/>
            <person name="Choi D.G."/>
            <person name="Baek J.H."/>
            <person name="Bayburt H."/>
            <person name="Jung J.J."/>
            <person name="Han D.M."/>
            <person name="Jeon C.O."/>
        </authorList>
    </citation>
    <scope>NUCLEOTIDE SEQUENCE [LARGE SCALE GENOMIC DNA]</scope>
    <source>
        <strain evidence="3 4">S88</strain>
    </source>
</reference>
<dbReference type="InterPro" id="IPR033900">
    <property type="entry name" value="Gram_neg_porin_domain"/>
</dbReference>
<feature type="chain" id="PRO_5046802965" evidence="1">
    <location>
        <begin position="24"/>
        <end position="379"/>
    </location>
</feature>
<dbReference type="SUPFAM" id="SSF56935">
    <property type="entry name" value="Porins"/>
    <property type="match status" value="1"/>
</dbReference>
<evidence type="ECO:0000256" key="1">
    <source>
        <dbReference type="SAM" id="SignalP"/>
    </source>
</evidence>